<accession>A0A1U7MA02</accession>
<dbReference type="EMBL" id="FCOW01000042">
    <property type="protein sequence ID" value="CVK21650.1"/>
    <property type="molecule type" value="Genomic_DNA"/>
</dbReference>
<organism evidence="2 3">
    <name type="scientific">Sporomusa sphaeroides DSM 2875</name>
    <dbReference type="NCBI Taxonomy" id="1337886"/>
    <lineage>
        <taxon>Bacteria</taxon>
        <taxon>Bacillati</taxon>
        <taxon>Bacillota</taxon>
        <taxon>Negativicutes</taxon>
        <taxon>Selenomonadales</taxon>
        <taxon>Sporomusaceae</taxon>
        <taxon>Sporomusa</taxon>
    </lineage>
</organism>
<dbReference type="AlphaFoldDB" id="A0A1U7MA02"/>
<gene>
    <name evidence="2" type="ORF">SPSPH_046950</name>
    <name evidence="1" type="ORF">SSPH_04345</name>
</gene>
<reference evidence="1 4" key="1">
    <citation type="submission" date="2016-01" db="EMBL/GenBank/DDBJ databases">
        <authorList>
            <person name="Brown R."/>
        </authorList>
    </citation>
    <scope>NUCLEOTIDE SEQUENCE [LARGE SCALE GENOMIC DNA]</scope>
    <source>
        <strain evidence="1">Sporomusa sphaeroides DSM 2875</strain>
    </source>
</reference>
<dbReference type="KEGG" id="ssph:SPSPH_046950"/>
<protein>
    <submittedName>
        <fullName evidence="2">Uncharacterized protein</fullName>
    </submittedName>
</protein>
<evidence type="ECO:0000313" key="3">
    <source>
        <dbReference type="Proteomes" id="UP000186950"/>
    </source>
</evidence>
<dbReference type="Proteomes" id="UP000245702">
    <property type="component" value="Unassembled WGS sequence"/>
</dbReference>
<proteinExistence type="predicted"/>
<dbReference type="Proteomes" id="UP000186950">
    <property type="component" value="Plasmid pSSP59"/>
</dbReference>
<geneLocation type="plasmid" evidence="2 3">
    <name>pSSP59</name>
</geneLocation>
<evidence type="ECO:0000313" key="4">
    <source>
        <dbReference type="Proteomes" id="UP000245702"/>
    </source>
</evidence>
<evidence type="ECO:0000313" key="2">
    <source>
        <dbReference type="EMBL" id="WXA41883.1"/>
    </source>
</evidence>
<keyword evidence="2" id="KW-0614">Plasmid</keyword>
<dbReference type="EMBL" id="CP146992">
    <property type="protein sequence ID" value="WXA41883.1"/>
    <property type="molecule type" value="Genomic_DNA"/>
</dbReference>
<keyword evidence="4" id="KW-1185">Reference proteome</keyword>
<name>A0A1U7MA02_9FIRM</name>
<reference evidence="2" key="2">
    <citation type="submission" date="2024-03" db="EMBL/GenBank/DDBJ databases">
        <title>Complete genome sequence of Sporomusa sphaeroides DSM 2875T isolated from mud of the Leine river and Sporomusa ovata DSM 2662T isolated from sugar beet leaf silage.</title>
        <authorList>
            <person name="Boeer T."/>
            <person name="Lueschen A."/>
            <person name="Daniel R."/>
            <person name="Poehlein A."/>
        </authorList>
    </citation>
    <scope>NUCLEOTIDE SEQUENCE</scope>
    <source>
        <strain evidence="2">DSM 2875</strain>
        <plasmid evidence="2">pSSP59</plasmid>
    </source>
</reference>
<evidence type="ECO:0000313" key="1">
    <source>
        <dbReference type="EMBL" id="CVK21650.1"/>
    </source>
</evidence>
<sequence>MHDNITYATCAVCGIKLKWKYCRVCKEHQAEYYRLQQKKRYEYRAANGLCVRCGAIAIPNNVRCEKHVKENKKHCADYYEAKLKI</sequence>